<feature type="region of interest" description="Disordered" evidence="10">
    <location>
        <begin position="753"/>
        <end position="802"/>
    </location>
</feature>
<feature type="compositionally biased region" description="Basic and acidic residues" evidence="10">
    <location>
        <begin position="825"/>
        <end position="840"/>
    </location>
</feature>
<keyword evidence="8" id="KW-0804">Transcription</keyword>
<evidence type="ECO:0000256" key="8">
    <source>
        <dbReference type="ARBA" id="ARBA00023163"/>
    </source>
</evidence>
<feature type="compositionally biased region" description="Polar residues" evidence="10">
    <location>
        <begin position="771"/>
        <end position="791"/>
    </location>
</feature>
<comment type="caution">
    <text evidence="12">The sequence shown here is derived from an EMBL/GenBank/DDBJ whole genome shotgun (WGS) entry which is preliminary data.</text>
</comment>
<keyword evidence="7" id="KW-0805">Transcription regulation</keyword>
<dbReference type="Pfam" id="PF13639">
    <property type="entry name" value="zf-RING_2"/>
    <property type="match status" value="1"/>
</dbReference>
<dbReference type="EMBL" id="SGPL01000211">
    <property type="protein sequence ID" value="THH15425.1"/>
    <property type="molecule type" value="Genomic_DNA"/>
</dbReference>
<feature type="region of interest" description="Disordered" evidence="10">
    <location>
        <begin position="709"/>
        <end position="738"/>
    </location>
</feature>
<evidence type="ECO:0000256" key="9">
    <source>
        <dbReference type="PROSITE-ProRule" id="PRU00175"/>
    </source>
</evidence>
<gene>
    <name evidence="12" type="ORF">EW146_g5060</name>
</gene>
<feature type="region of interest" description="Disordered" evidence="10">
    <location>
        <begin position="434"/>
        <end position="521"/>
    </location>
</feature>
<feature type="region of interest" description="Disordered" evidence="10">
    <location>
        <begin position="107"/>
        <end position="141"/>
    </location>
</feature>
<dbReference type="PROSITE" id="PS50089">
    <property type="entry name" value="ZF_RING_2"/>
    <property type="match status" value="1"/>
</dbReference>
<dbReference type="InterPro" id="IPR017907">
    <property type="entry name" value="Znf_RING_CS"/>
</dbReference>
<dbReference type="SMART" id="SM00184">
    <property type="entry name" value="RING"/>
    <property type="match status" value="1"/>
</dbReference>
<dbReference type="EC" id="2.3.2.27" evidence="2"/>
<keyword evidence="3" id="KW-0808">Transferase</keyword>
<protein>
    <recommendedName>
        <fullName evidence="2">RING-type E3 ubiquitin transferase</fullName>
        <ecNumber evidence="2">2.3.2.27</ecNumber>
    </recommendedName>
</protein>
<organism evidence="12 13">
    <name type="scientific">Bondarzewia mesenterica</name>
    <dbReference type="NCBI Taxonomy" id="1095465"/>
    <lineage>
        <taxon>Eukaryota</taxon>
        <taxon>Fungi</taxon>
        <taxon>Dikarya</taxon>
        <taxon>Basidiomycota</taxon>
        <taxon>Agaricomycotina</taxon>
        <taxon>Agaricomycetes</taxon>
        <taxon>Russulales</taxon>
        <taxon>Bondarzewiaceae</taxon>
        <taxon>Bondarzewia</taxon>
    </lineage>
</organism>
<dbReference type="GO" id="GO:0000209">
    <property type="term" value="P:protein polyubiquitination"/>
    <property type="evidence" value="ECO:0007669"/>
    <property type="project" value="TreeGrafter"/>
</dbReference>
<name>A0A4S4LT86_9AGAM</name>
<feature type="compositionally biased region" description="Polar residues" evidence="10">
    <location>
        <begin position="576"/>
        <end position="590"/>
    </location>
</feature>
<keyword evidence="5 9" id="KW-0863">Zinc-finger</keyword>
<keyword evidence="4" id="KW-0479">Metal-binding</keyword>
<comment type="catalytic activity">
    <reaction evidence="1">
        <text>S-ubiquitinyl-[E2 ubiquitin-conjugating enzyme]-L-cysteine + [acceptor protein]-L-lysine = [E2 ubiquitin-conjugating enzyme]-L-cysteine + N(6)-ubiquitinyl-[acceptor protein]-L-lysine.</text>
        <dbReference type="EC" id="2.3.2.27"/>
    </reaction>
</comment>
<evidence type="ECO:0000256" key="5">
    <source>
        <dbReference type="ARBA" id="ARBA00022771"/>
    </source>
</evidence>
<dbReference type="PANTHER" id="PTHR46077:SF1">
    <property type="entry name" value="TOP1 BINDING ARGININE_SERINE RICH PROTEIN, E3 UBIQUITIN LIGASE"/>
    <property type="match status" value="1"/>
</dbReference>
<dbReference type="SUPFAM" id="SSF57850">
    <property type="entry name" value="RING/U-box"/>
    <property type="match status" value="1"/>
</dbReference>
<dbReference type="GO" id="GO:0008270">
    <property type="term" value="F:zinc ion binding"/>
    <property type="evidence" value="ECO:0007669"/>
    <property type="project" value="UniProtKB-KW"/>
</dbReference>
<keyword evidence="13" id="KW-1185">Reference proteome</keyword>
<feature type="compositionally biased region" description="Basic and acidic residues" evidence="10">
    <location>
        <begin position="434"/>
        <end position="451"/>
    </location>
</feature>
<dbReference type="GO" id="GO:0006513">
    <property type="term" value="P:protein monoubiquitination"/>
    <property type="evidence" value="ECO:0007669"/>
    <property type="project" value="TreeGrafter"/>
</dbReference>
<feature type="region of interest" description="Disordered" evidence="10">
    <location>
        <begin position="576"/>
        <end position="608"/>
    </location>
</feature>
<feature type="compositionally biased region" description="Basic and acidic residues" evidence="10">
    <location>
        <begin position="332"/>
        <end position="344"/>
    </location>
</feature>
<evidence type="ECO:0000259" key="11">
    <source>
        <dbReference type="PROSITE" id="PS50089"/>
    </source>
</evidence>
<dbReference type="PANTHER" id="PTHR46077">
    <property type="entry name" value="E3 UBIQUITIN-PROTEIN LIGASE TOPORS"/>
    <property type="match status" value="1"/>
</dbReference>
<evidence type="ECO:0000256" key="2">
    <source>
        <dbReference type="ARBA" id="ARBA00012483"/>
    </source>
</evidence>
<feature type="compositionally biased region" description="Basic and acidic residues" evidence="10">
    <location>
        <begin position="372"/>
        <end position="389"/>
    </location>
</feature>
<dbReference type="Proteomes" id="UP000310158">
    <property type="component" value="Unassembled WGS sequence"/>
</dbReference>
<evidence type="ECO:0000313" key="13">
    <source>
        <dbReference type="Proteomes" id="UP000310158"/>
    </source>
</evidence>
<accession>A0A4S4LT86</accession>
<dbReference type="AlphaFoldDB" id="A0A4S4LT86"/>
<feature type="compositionally biased region" description="Basic and acidic residues" evidence="10">
    <location>
        <begin position="131"/>
        <end position="141"/>
    </location>
</feature>
<feature type="compositionally biased region" description="Basic residues" evidence="10">
    <location>
        <begin position="319"/>
        <end position="331"/>
    </location>
</feature>
<reference evidence="12 13" key="1">
    <citation type="submission" date="2019-02" db="EMBL/GenBank/DDBJ databases">
        <title>Genome sequencing of the rare red list fungi Bondarzewia mesenterica.</title>
        <authorList>
            <person name="Buettner E."/>
            <person name="Kellner H."/>
        </authorList>
    </citation>
    <scope>NUCLEOTIDE SEQUENCE [LARGE SCALE GENOMIC DNA]</scope>
    <source>
        <strain evidence="12 13">DSM 108281</strain>
    </source>
</reference>
<feature type="region of interest" description="Disordered" evidence="10">
    <location>
        <begin position="283"/>
        <end position="418"/>
    </location>
</feature>
<dbReference type="OrthoDB" id="21204at2759"/>
<feature type="region of interest" description="Disordered" evidence="10">
    <location>
        <begin position="823"/>
        <end position="873"/>
    </location>
</feature>
<keyword evidence="6" id="KW-0862">Zinc</keyword>
<dbReference type="PROSITE" id="PS00518">
    <property type="entry name" value="ZF_RING_1"/>
    <property type="match status" value="1"/>
</dbReference>
<feature type="compositionally biased region" description="Low complexity" evidence="10">
    <location>
        <begin position="306"/>
        <end position="318"/>
    </location>
</feature>
<evidence type="ECO:0000256" key="3">
    <source>
        <dbReference type="ARBA" id="ARBA00022679"/>
    </source>
</evidence>
<feature type="domain" description="RING-type" evidence="11">
    <location>
        <begin position="40"/>
        <end position="79"/>
    </location>
</feature>
<evidence type="ECO:0000256" key="6">
    <source>
        <dbReference type="ARBA" id="ARBA00022833"/>
    </source>
</evidence>
<proteinExistence type="predicted"/>
<dbReference type="InterPro" id="IPR001841">
    <property type="entry name" value="Znf_RING"/>
</dbReference>
<dbReference type="Gene3D" id="3.30.40.10">
    <property type="entry name" value="Zinc/RING finger domain, C3HC4 (zinc finger)"/>
    <property type="match status" value="1"/>
</dbReference>
<dbReference type="GO" id="GO:0061630">
    <property type="term" value="F:ubiquitin protein ligase activity"/>
    <property type="evidence" value="ECO:0007669"/>
    <property type="project" value="UniProtKB-EC"/>
</dbReference>
<feature type="region of interest" description="Disordered" evidence="10">
    <location>
        <begin position="629"/>
        <end position="673"/>
    </location>
</feature>
<sequence>MASDPSARPLKRIKLEEDSPIENIVDEGDNVEGEMDEDHCAICLQPVIDRTVIPICSHEFCFECLMVWTEQSRRCPLCSQTIGEYVIHHIRSNYDYQKHYLPPLRTSPRPLVPQSGRRAIHANSNRRAPRRERQWGRREREAREEADALERAISRRRWIYHHNLYAKHVASNSITRYRPYPTPQQFASSPDLISRTTIFLRRELQVWPSLDVEFLTTFVLSLMKSIDIRSESAVKLLAEFLDMDAPYVDGERHVNAEHFAHEIYSYLRSPYRDLAMYDSVVQYDNPSNIPSPSHAERSRRWRRSSRSGSRSRSSSPSSSRRHPIFSSRPRHPSSDREDRSECHYRPARRRSHDQRAQSMREFPRTSDSARGSPERRSHSRDNYRVEDYRQPSQRLLTDDPNNKGKRPIRVTTERHPMVGLSDNQRVINDIVARETRMGDGKEAEDNRRQPVIEEPDIEDQDTSDHGRRPISLDNRDSVINGTDSGELPNNPLHSPKQSLLDDEAAPEAMRVSTKPRRTPRTLLQSVHAHLGPSLTGPRQTVKHPGPSDVVELSMTVGDIKNAGGTTSSFVDAVSSSTPSRISEGLSSKITPSPGCDVIKSHDSDTSSRPVIRLSAPEIMARTRARLAKMKNHSAVVDPPRDDGNVRSSVTQQRNEHRELGSQADGTPRGLSEGQLLSRLTLNEASSGYDDDISTDRDFARVLLTAPIGSSLRTPPRETHFSPLTTPTYSPRTPPTSGAVLNLRTRLLDKLASERRLTHHPSNTMVEEDEQSGQNTAATPSISGKRSISPVSMTEAPSPDSALAERRLRVQAQLRVRLVAARRAVARHESSGPPCDDRSDACSDTGDDMRLGASVAGESEQEDLLRSQLRGRRK</sequence>
<feature type="compositionally biased region" description="Low complexity" evidence="10">
    <location>
        <begin position="721"/>
        <end position="736"/>
    </location>
</feature>
<evidence type="ECO:0000256" key="1">
    <source>
        <dbReference type="ARBA" id="ARBA00000900"/>
    </source>
</evidence>
<evidence type="ECO:0000313" key="12">
    <source>
        <dbReference type="EMBL" id="THH15425.1"/>
    </source>
</evidence>
<evidence type="ECO:0000256" key="10">
    <source>
        <dbReference type="SAM" id="MobiDB-lite"/>
    </source>
</evidence>
<evidence type="ECO:0000256" key="4">
    <source>
        <dbReference type="ARBA" id="ARBA00022723"/>
    </source>
</evidence>
<dbReference type="InterPro" id="IPR013083">
    <property type="entry name" value="Znf_RING/FYVE/PHD"/>
</dbReference>
<evidence type="ECO:0000256" key="7">
    <source>
        <dbReference type="ARBA" id="ARBA00023015"/>
    </source>
</evidence>